<evidence type="ECO:0000256" key="1">
    <source>
        <dbReference type="SAM" id="MobiDB-lite"/>
    </source>
</evidence>
<dbReference type="InterPro" id="IPR046215">
    <property type="entry name" value="DUF6248"/>
</dbReference>
<dbReference type="Proteomes" id="UP000646738">
    <property type="component" value="Unassembled WGS sequence"/>
</dbReference>
<gene>
    <name evidence="2" type="ORF">Srubr_26120</name>
</gene>
<dbReference type="EMBL" id="BNEA01000010">
    <property type="protein sequence ID" value="GHI52766.1"/>
    <property type="molecule type" value="Genomic_DNA"/>
</dbReference>
<protein>
    <submittedName>
        <fullName evidence="2">Uncharacterized protein</fullName>
    </submittedName>
</protein>
<feature type="region of interest" description="Disordered" evidence="1">
    <location>
        <begin position="1"/>
        <end position="28"/>
    </location>
</feature>
<organism evidence="2 3">
    <name type="scientific">Streptomyces rubradiris</name>
    <name type="common">Streptomyces achromogenes subsp. rubradiris</name>
    <dbReference type="NCBI Taxonomy" id="285531"/>
    <lineage>
        <taxon>Bacteria</taxon>
        <taxon>Bacillati</taxon>
        <taxon>Actinomycetota</taxon>
        <taxon>Actinomycetes</taxon>
        <taxon>Kitasatosporales</taxon>
        <taxon>Streptomycetaceae</taxon>
        <taxon>Streptomyces</taxon>
    </lineage>
</organism>
<reference evidence="3" key="1">
    <citation type="submission" date="2023-07" db="EMBL/GenBank/DDBJ databases">
        <title>Whole genome shotgun sequence of Streptomyces achromogenes subsp. rubradiris NBRC 14000.</title>
        <authorList>
            <person name="Komaki H."/>
            <person name="Tamura T."/>
        </authorList>
    </citation>
    <scope>NUCLEOTIDE SEQUENCE [LARGE SCALE GENOMIC DNA]</scope>
    <source>
        <strain evidence="3">NBRC 14000</strain>
    </source>
</reference>
<evidence type="ECO:0000313" key="3">
    <source>
        <dbReference type="Proteomes" id="UP000646738"/>
    </source>
</evidence>
<evidence type="ECO:0000313" key="2">
    <source>
        <dbReference type="EMBL" id="GHI52766.1"/>
    </source>
</evidence>
<sequence>MKRYGGSADHGQTTVIRRPQRTLTPEEHQIIRGTAVLNRQGAWYMGIIDPVPNPSPMSEEEGAWVREQVWPSFF</sequence>
<name>A0ABQ3RA77_STRRR</name>
<comment type="caution">
    <text evidence="2">The sequence shown here is derived from an EMBL/GenBank/DDBJ whole genome shotgun (WGS) entry which is preliminary data.</text>
</comment>
<keyword evidence="3" id="KW-1185">Reference proteome</keyword>
<dbReference type="Pfam" id="PF19761">
    <property type="entry name" value="DUF6248"/>
    <property type="match status" value="1"/>
</dbReference>
<accession>A0ABQ3RA77</accession>
<proteinExistence type="predicted"/>